<dbReference type="AlphaFoldDB" id="A0A4Q9I0B5"/>
<proteinExistence type="predicted"/>
<reference evidence="1 2" key="1">
    <citation type="submission" date="2019-02" db="EMBL/GenBank/DDBJ databases">
        <title>Draft Genome Sequence of Streptomyces sp. AM-2504, identified by 16S rRNA comparative analysis as a Streptomyces Kasugaensis strain.</title>
        <authorList>
            <person name="Napolioni V."/>
            <person name="Giuliodori A.M."/>
            <person name="Spurio R."/>
            <person name="Fabbretti A."/>
        </authorList>
    </citation>
    <scope>NUCLEOTIDE SEQUENCE [LARGE SCALE GENOMIC DNA]</scope>
    <source>
        <strain evidence="1 2">AM-2504</strain>
    </source>
</reference>
<keyword evidence="2" id="KW-1185">Reference proteome</keyword>
<protein>
    <submittedName>
        <fullName evidence="1">Uncharacterized protein</fullName>
    </submittedName>
</protein>
<gene>
    <name evidence="1" type="ORF">EYS09_03120</name>
</gene>
<dbReference type="Proteomes" id="UP000292452">
    <property type="component" value="Unassembled WGS sequence"/>
</dbReference>
<evidence type="ECO:0000313" key="1">
    <source>
        <dbReference type="EMBL" id="TBO61098.1"/>
    </source>
</evidence>
<evidence type="ECO:0000313" key="2">
    <source>
        <dbReference type="Proteomes" id="UP000292452"/>
    </source>
</evidence>
<dbReference type="RefSeq" id="WP_094791895.1">
    <property type="nucleotide sequence ID" value="NZ_NDXL01000001.1"/>
</dbReference>
<organism evidence="1 2">
    <name type="scientific">Streptomyces kasugaensis</name>
    <dbReference type="NCBI Taxonomy" id="1946"/>
    <lineage>
        <taxon>Bacteria</taxon>
        <taxon>Bacillati</taxon>
        <taxon>Actinomycetota</taxon>
        <taxon>Actinomycetes</taxon>
        <taxon>Kitasatosporales</taxon>
        <taxon>Streptomycetaceae</taxon>
        <taxon>Streptomyces</taxon>
    </lineage>
</organism>
<comment type="caution">
    <text evidence="1">The sequence shown here is derived from an EMBL/GenBank/DDBJ whole genome shotgun (WGS) entry which is preliminary data.</text>
</comment>
<dbReference type="OrthoDB" id="4238739at2"/>
<sequence length="76" mass="7856">MSAPTPRQGRLAHSPVVLRAGQWWLDGGAGSVPASDPAFTAVLDDFALSMAAADQAVANLLIRQDEASAVDPGGRR</sequence>
<name>A0A4Q9I0B5_STRKA</name>
<dbReference type="EMBL" id="SIXH01000015">
    <property type="protein sequence ID" value="TBO61098.1"/>
    <property type="molecule type" value="Genomic_DNA"/>
</dbReference>
<accession>A0A4Q9I0B5</accession>